<dbReference type="SUPFAM" id="SSF54909">
    <property type="entry name" value="Dimeric alpha+beta barrel"/>
    <property type="match status" value="1"/>
</dbReference>
<dbReference type="RefSeq" id="WP_097009569.1">
    <property type="nucleotide sequence ID" value="NZ_OBEJ01000003.1"/>
</dbReference>
<gene>
    <name evidence="2" type="ORF">SAMN06269185_2689</name>
</gene>
<dbReference type="OrthoDB" id="8136at2157"/>
<dbReference type="Pfam" id="PF01037">
    <property type="entry name" value="AsnC_trans_reg"/>
    <property type="match status" value="1"/>
</dbReference>
<dbReference type="Gene3D" id="3.30.70.920">
    <property type="match status" value="1"/>
</dbReference>
<dbReference type="InterPro" id="IPR019887">
    <property type="entry name" value="Tscrpt_reg_AsnC/Lrp_C"/>
</dbReference>
<evidence type="ECO:0000259" key="1">
    <source>
        <dbReference type="Pfam" id="PF01037"/>
    </source>
</evidence>
<accession>A0A285P2V3</accession>
<dbReference type="Proteomes" id="UP000219453">
    <property type="component" value="Unassembled WGS sequence"/>
</dbReference>
<keyword evidence="3" id="KW-1185">Reference proteome</keyword>
<evidence type="ECO:0000313" key="3">
    <source>
        <dbReference type="Proteomes" id="UP000219453"/>
    </source>
</evidence>
<organism evidence="2 3">
    <name type="scientific">Natronoarchaeum philippinense</name>
    <dbReference type="NCBI Taxonomy" id="558529"/>
    <lineage>
        <taxon>Archaea</taxon>
        <taxon>Methanobacteriati</taxon>
        <taxon>Methanobacteriota</taxon>
        <taxon>Stenosarchaea group</taxon>
        <taxon>Halobacteria</taxon>
        <taxon>Halobacteriales</taxon>
        <taxon>Natronoarchaeaceae</taxon>
    </lineage>
</organism>
<dbReference type="AlphaFoldDB" id="A0A285P2V3"/>
<reference evidence="2 3" key="1">
    <citation type="submission" date="2017-09" db="EMBL/GenBank/DDBJ databases">
        <authorList>
            <person name="Ehlers B."/>
            <person name="Leendertz F.H."/>
        </authorList>
    </citation>
    <scope>NUCLEOTIDE SEQUENCE [LARGE SCALE GENOMIC DNA]</scope>
    <source>
        <strain evidence="2 3">DSM 27208</strain>
    </source>
</reference>
<protein>
    <submittedName>
        <fullName evidence="2">AsnC family protein</fullName>
    </submittedName>
</protein>
<proteinExistence type="predicted"/>
<feature type="domain" description="Transcription regulator AsnC/Lrp ligand binding" evidence="1">
    <location>
        <begin position="15"/>
        <end position="76"/>
    </location>
</feature>
<name>A0A285P2V3_NATPI</name>
<dbReference type="EMBL" id="OBEJ01000003">
    <property type="protein sequence ID" value="SNZ16074.1"/>
    <property type="molecule type" value="Genomic_DNA"/>
</dbReference>
<evidence type="ECO:0000313" key="2">
    <source>
        <dbReference type="EMBL" id="SNZ16074.1"/>
    </source>
</evidence>
<sequence>MVRAYTVIDTGAGTSTAVCESIRALDGVAEAHVVGGEFDIVAELEGDHTHDLQRTLTAGIRTIEDVGTTRTYVCLE</sequence>
<dbReference type="InterPro" id="IPR011008">
    <property type="entry name" value="Dimeric_a/b-barrel"/>
</dbReference>